<dbReference type="Pfam" id="PF00132">
    <property type="entry name" value="Hexapep"/>
    <property type="match status" value="2"/>
</dbReference>
<evidence type="ECO:0000256" key="3">
    <source>
        <dbReference type="ARBA" id="ARBA00022679"/>
    </source>
</evidence>
<proteinExistence type="predicted"/>
<reference evidence="8 9" key="1">
    <citation type="journal article" date="2012" name="Stand. Genomic Sci.">
        <title>Complete genome sequencing and analysis of Saprospira grandis str. Lewin, a predatory marine bacterium.</title>
        <authorList>
            <person name="Saw J.H."/>
            <person name="Yuryev A."/>
            <person name="Kanbe M."/>
            <person name="Hou S."/>
            <person name="Young A.G."/>
            <person name="Aizawa S."/>
            <person name="Alam M."/>
        </authorList>
    </citation>
    <scope>NUCLEOTIDE SEQUENCE [LARGE SCALE GENOMIC DNA]</scope>
    <source>
        <strain evidence="8 9">Lewin</strain>
    </source>
</reference>
<dbReference type="PANTHER" id="PTHR43378:SF2">
    <property type="entry name" value="UDP-3-O-ACYLGLUCOSAMINE N-ACYLTRANSFERASE 1, MITOCHONDRIAL-RELATED"/>
    <property type="match status" value="1"/>
</dbReference>
<dbReference type="Gene3D" id="2.160.10.10">
    <property type="entry name" value="Hexapeptide repeat proteins"/>
    <property type="match status" value="1"/>
</dbReference>
<dbReference type="InterPro" id="IPR011004">
    <property type="entry name" value="Trimer_LpxA-like_sf"/>
</dbReference>
<dbReference type="HOGENOM" id="CLU_049865_0_2_10"/>
<keyword evidence="3 8" id="KW-0808">Transferase</keyword>
<keyword evidence="6 8" id="KW-0012">Acyltransferase</keyword>
<feature type="domain" description="UDP-3-O-[3-hydroxymyristoyl] glucosamine N-acyltransferase non-repeat region" evidence="7">
    <location>
        <begin position="25"/>
        <end position="91"/>
    </location>
</feature>
<evidence type="ECO:0000256" key="6">
    <source>
        <dbReference type="ARBA" id="ARBA00023315"/>
    </source>
</evidence>
<dbReference type="AlphaFoldDB" id="H6L1K4"/>
<dbReference type="CDD" id="cd03352">
    <property type="entry name" value="LbH_LpxD"/>
    <property type="match status" value="1"/>
</dbReference>
<evidence type="ECO:0000256" key="1">
    <source>
        <dbReference type="ARBA" id="ARBA00022516"/>
    </source>
</evidence>
<dbReference type="eggNOG" id="COG1044">
    <property type="taxonomic scope" value="Bacteria"/>
</dbReference>
<dbReference type="InterPro" id="IPR001451">
    <property type="entry name" value="Hexapep"/>
</dbReference>
<dbReference type="GO" id="GO:0009245">
    <property type="term" value="P:lipid A biosynthetic process"/>
    <property type="evidence" value="ECO:0007669"/>
    <property type="project" value="UniProtKB-KW"/>
</dbReference>
<evidence type="ECO:0000256" key="4">
    <source>
        <dbReference type="ARBA" id="ARBA00022737"/>
    </source>
</evidence>
<dbReference type="Pfam" id="PF04613">
    <property type="entry name" value="LpxD"/>
    <property type="match status" value="1"/>
</dbReference>
<protein>
    <submittedName>
        <fullName evidence="8">UDP-3-O-(3-hydroxymyristoyl) glucosamine N-acyltransferase</fullName>
        <ecNumber evidence="8">2.3.1.-</ecNumber>
    </submittedName>
</protein>
<evidence type="ECO:0000259" key="7">
    <source>
        <dbReference type="Pfam" id="PF04613"/>
    </source>
</evidence>
<keyword evidence="1" id="KW-0444">Lipid biosynthesis</keyword>
<dbReference type="EMBL" id="CP002831">
    <property type="protein sequence ID" value="AFC24648.1"/>
    <property type="molecule type" value="Genomic_DNA"/>
</dbReference>
<accession>H6L1K4</accession>
<keyword evidence="5" id="KW-0443">Lipid metabolism</keyword>
<dbReference type="InterPro" id="IPR020573">
    <property type="entry name" value="UDP_GlcNAc_AcTrfase_non-rep"/>
</dbReference>
<dbReference type="EC" id="2.3.1.-" evidence="8"/>
<dbReference type="GO" id="GO:0016410">
    <property type="term" value="F:N-acyltransferase activity"/>
    <property type="evidence" value="ECO:0007669"/>
    <property type="project" value="InterPro"/>
</dbReference>
<gene>
    <name evidence="8" type="primary">lpxD</name>
    <name evidence="8" type="ordered locus">SGRA_1914</name>
</gene>
<organism evidence="8 9">
    <name type="scientific">Saprospira grandis (strain Lewin)</name>
    <dbReference type="NCBI Taxonomy" id="984262"/>
    <lineage>
        <taxon>Bacteria</taxon>
        <taxon>Pseudomonadati</taxon>
        <taxon>Bacteroidota</taxon>
        <taxon>Saprospiria</taxon>
        <taxon>Saprospirales</taxon>
        <taxon>Saprospiraceae</taxon>
        <taxon>Saprospira</taxon>
    </lineage>
</organism>
<dbReference type="Proteomes" id="UP000007519">
    <property type="component" value="Chromosome"/>
</dbReference>
<dbReference type="GO" id="GO:0016020">
    <property type="term" value="C:membrane"/>
    <property type="evidence" value="ECO:0007669"/>
    <property type="project" value="GOC"/>
</dbReference>
<dbReference type="SUPFAM" id="SSF51161">
    <property type="entry name" value="Trimeric LpxA-like enzymes"/>
    <property type="match status" value="1"/>
</dbReference>
<sequence>MKLAESILVSELANMLGAKLIGDPNVEITHLNEIHKVCKGSLIFVDNEKYYNQAIYSTASAILIDQAVDCPPNKALLVVERPFEAYNNLAKKYLPFTPMSSQISPTAQIGKGTIIEAGAVVGNHVVIGEDCLIRANAVISDYTVIGDRVKIHSNAVIGNDAFYYHLEEDRSYKPWHSIGRVVIEDDVRIGAACTIDRGVSGDTHIGKGCKLDDQVHLGHGVVLGKHCLIAAQTGIAGKTIIQDFVTIYGQVGISKGLVVGEGAVLLAQTGVSKSIPGGKRYMGAPAVEAYSRFKELAAIRRLPELTKTVDQLQKRFKNQDLNPQD</sequence>
<keyword evidence="4" id="KW-0677">Repeat</keyword>
<dbReference type="PANTHER" id="PTHR43378">
    <property type="entry name" value="UDP-3-O-ACYLGLUCOSAMINE N-ACYLTRANSFERASE"/>
    <property type="match status" value="1"/>
</dbReference>
<dbReference type="RefSeq" id="WP_015692271.1">
    <property type="nucleotide sequence ID" value="NC_016940.1"/>
</dbReference>
<dbReference type="KEGG" id="sgn:SGRA_1914"/>
<dbReference type="InterPro" id="IPR007691">
    <property type="entry name" value="LpxD"/>
</dbReference>
<keyword evidence="9" id="KW-1185">Reference proteome</keyword>
<evidence type="ECO:0000256" key="2">
    <source>
        <dbReference type="ARBA" id="ARBA00022556"/>
    </source>
</evidence>
<dbReference type="OrthoDB" id="9784739at2"/>
<keyword evidence="2" id="KW-0441">Lipid A biosynthesis</keyword>
<evidence type="ECO:0000313" key="9">
    <source>
        <dbReference type="Proteomes" id="UP000007519"/>
    </source>
</evidence>
<dbReference type="NCBIfam" id="NF002060">
    <property type="entry name" value="PRK00892.1"/>
    <property type="match status" value="1"/>
</dbReference>
<dbReference type="STRING" id="984262.SGRA_1914"/>
<name>H6L1K4_SAPGL</name>
<evidence type="ECO:0000256" key="5">
    <source>
        <dbReference type="ARBA" id="ARBA00023098"/>
    </source>
</evidence>
<evidence type="ECO:0000313" key="8">
    <source>
        <dbReference type="EMBL" id="AFC24648.1"/>
    </source>
</evidence>
<dbReference type="Gene3D" id="3.40.1390.10">
    <property type="entry name" value="MurE/MurF, N-terminal domain"/>
    <property type="match status" value="1"/>
</dbReference>